<dbReference type="STRING" id="797114.C475_14138"/>
<dbReference type="AlphaFoldDB" id="M0CMX5"/>
<feature type="compositionally biased region" description="Acidic residues" evidence="5">
    <location>
        <begin position="24"/>
        <end position="37"/>
    </location>
</feature>
<evidence type="ECO:0000256" key="3">
    <source>
        <dbReference type="ARBA" id="ARBA00023157"/>
    </source>
</evidence>
<evidence type="ECO:0000313" key="7">
    <source>
        <dbReference type="EMBL" id="ELZ23757.1"/>
    </source>
</evidence>
<dbReference type="PATRIC" id="fig|797114.5.peg.2875"/>
<dbReference type="PROSITE" id="PS00194">
    <property type="entry name" value="THIOREDOXIN_1"/>
    <property type="match status" value="1"/>
</dbReference>
<dbReference type="CDD" id="cd02947">
    <property type="entry name" value="TRX_family"/>
    <property type="match status" value="1"/>
</dbReference>
<dbReference type="PROSITE" id="PS51352">
    <property type="entry name" value="THIOREDOXIN_2"/>
    <property type="match status" value="1"/>
</dbReference>
<organism evidence="7 8">
    <name type="scientific">Halosimplex carlsbadense 2-9-1</name>
    <dbReference type="NCBI Taxonomy" id="797114"/>
    <lineage>
        <taxon>Archaea</taxon>
        <taxon>Methanobacteriati</taxon>
        <taxon>Methanobacteriota</taxon>
        <taxon>Stenosarchaea group</taxon>
        <taxon>Halobacteria</taxon>
        <taxon>Halobacteriales</taxon>
        <taxon>Haloarculaceae</taxon>
        <taxon>Halosimplex</taxon>
    </lineage>
</organism>
<keyword evidence="4" id="KW-0676">Redox-active center</keyword>
<dbReference type="Gene3D" id="3.40.30.10">
    <property type="entry name" value="Glutaredoxin"/>
    <property type="match status" value="1"/>
</dbReference>
<evidence type="ECO:0000313" key="8">
    <source>
        <dbReference type="Proteomes" id="UP000011626"/>
    </source>
</evidence>
<dbReference type="InterPro" id="IPR036249">
    <property type="entry name" value="Thioredoxin-like_sf"/>
</dbReference>
<comment type="caution">
    <text evidence="7">The sequence shown here is derived from an EMBL/GenBank/DDBJ whole genome shotgun (WGS) entry which is preliminary data.</text>
</comment>
<dbReference type="NCBIfam" id="TIGR01068">
    <property type="entry name" value="thioredoxin"/>
    <property type="match status" value="1"/>
</dbReference>
<dbReference type="PANTHER" id="PTHR45663:SF11">
    <property type="entry name" value="GEO12009P1"/>
    <property type="match status" value="1"/>
</dbReference>
<evidence type="ECO:0000256" key="5">
    <source>
        <dbReference type="SAM" id="MobiDB-lite"/>
    </source>
</evidence>
<dbReference type="EMBL" id="AOIU01000032">
    <property type="protein sequence ID" value="ELZ23757.1"/>
    <property type="molecule type" value="Genomic_DNA"/>
</dbReference>
<proteinExistence type="predicted"/>
<dbReference type="eggNOG" id="arCOG01972">
    <property type="taxonomic scope" value="Archaea"/>
</dbReference>
<keyword evidence="3" id="KW-1015">Disulfide bond</keyword>
<dbReference type="GO" id="GO:0015035">
    <property type="term" value="F:protein-disulfide reductase activity"/>
    <property type="evidence" value="ECO:0007669"/>
    <property type="project" value="InterPro"/>
</dbReference>
<sequence>MRPTDTTPWRLYASDPYRAAMSEASDEPNEEPADEELERIRERKKERLESGESSTLSDDAGADGPAGAAATPDEPVHVETESEFEEIVAEGVVLVDFHADWCGPCKMLEPIVADIAETTDATVAKVDVDAHQGLAREYGVQGVPTLLLFVDGELAERRVGVQDEGALRELVGQHV</sequence>
<dbReference type="InterPro" id="IPR017937">
    <property type="entry name" value="Thioredoxin_CS"/>
</dbReference>
<keyword evidence="2" id="KW-0249">Electron transport</keyword>
<protein>
    <submittedName>
        <fullName evidence="7">Thioredoxin</fullName>
    </submittedName>
</protein>
<evidence type="ECO:0000259" key="6">
    <source>
        <dbReference type="PROSITE" id="PS51352"/>
    </source>
</evidence>
<feature type="region of interest" description="Disordered" evidence="5">
    <location>
        <begin position="1"/>
        <end position="79"/>
    </location>
</feature>
<dbReference type="InterPro" id="IPR005746">
    <property type="entry name" value="Thioredoxin"/>
</dbReference>
<gene>
    <name evidence="7" type="ORF">C475_14138</name>
</gene>
<dbReference type="Pfam" id="PF00085">
    <property type="entry name" value="Thioredoxin"/>
    <property type="match status" value="1"/>
</dbReference>
<dbReference type="SUPFAM" id="SSF52833">
    <property type="entry name" value="Thioredoxin-like"/>
    <property type="match status" value="1"/>
</dbReference>
<feature type="compositionally biased region" description="Basic and acidic residues" evidence="5">
    <location>
        <begin position="38"/>
        <end position="50"/>
    </location>
</feature>
<dbReference type="PANTHER" id="PTHR45663">
    <property type="entry name" value="GEO12009P1"/>
    <property type="match status" value="1"/>
</dbReference>
<name>M0CMX5_9EURY</name>
<reference evidence="7 8" key="1">
    <citation type="journal article" date="2014" name="PLoS Genet.">
        <title>Phylogenetically driven sequencing of extremely halophilic archaea reveals strategies for static and dynamic osmo-response.</title>
        <authorList>
            <person name="Becker E.A."/>
            <person name="Seitzer P.M."/>
            <person name="Tritt A."/>
            <person name="Larsen D."/>
            <person name="Krusor M."/>
            <person name="Yao A.I."/>
            <person name="Wu D."/>
            <person name="Madern D."/>
            <person name="Eisen J.A."/>
            <person name="Darling A.E."/>
            <person name="Facciotti M.T."/>
        </authorList>
    </citation>
    <scope>NUCLEOTIDE SEQUENCE [LARGE SCALE GENOMIC DNA]</scope>
    <source>
        <strain evidence="7 8">2-9-1</strain>
    </source>
</reference>
<evidence type="ECO:0000256" key="4">
    <source>
        <dbReference type="ARBA" id="ARBA00023284"/>
    </source>
</evidence>
<dbReference type="InterPro" id="IPR013766">
    <property type="entry name" value="Thioredoxin_domain"/>
</dbReference>
<evidence type="ECO:0000256" key="1">
    <source>
        <dbReference type="ARBA" id="ARBA00022448"/>
    </source>
</evidence>
<evidence type="ECO:0000256" key="2">
    <source>
        <dbReference type="ARBA" id="ARBA00022982"/>
    </source>
</evidence>
<feature type="domain" description="Thioredoxin" evidence="6">
    <location>
        <begin position="58"/>
        <end position="175"/>
    </location>
</feature>
<dbReference type="Proteomes" id="UP000011626">
    <property type="component" value="Unassembled WGS sequence"/>
</dbReference>
<accession>M0CMX5</accession>
<keyword evidence="8" id="KW-1185">Reference proteome</keyword>
<dbReference type="GO" id="GO:0005737">
    <property type="term" value="C:cytoplasm"/>
    <property type="evidence" value="ECO:0007669"/>
    <property type="project" value="TreeGrafter"/>
</dbReference>
<dbReference type="PRINTS" id="PR00421">
    <property type="entry name" value="THIOREDOXIN"/>
</dbReference>
<keyword evidence="1" id="KW-0813">Transport</keyword>
<feature type="compositionally biased region" description="Low complexity" evidence="5">
    <location>
        <begin position="58"/>
        <end position="70"/>
    </location>
</feature>